<dbReference type="STRING" id="1640674.SAMN05216323_10107"/>
<reference evidence="1 2" key="1">
    <citation type="submission" date="2016-09" db="EMBL/GenBank/DDBJ databases">
        <authorList>
            <person name="Capua I."/>
            <person name="De Benedictis P."/>
            <person name="Joannis T."/>
            <person name="Lombin L.H."/>
            <person name="Cattoli G."/>
        </authorList>
    </citation>
    <scope>NUCLEOTIDE SEQUENCE [LARGE SCALE GENOMIC DNA]</scope>
    <source>
        <strain evidence="1 2">A7P-90m</strain>
    </source>
</reference>
<dbReference type="EMBL" id="FMYP01000010">
    <property type="protein sequence ID" value="SDB92678.1"/>
    <property type="molecule type" value="Genomic_DNA"/>
</dbReference>
<keyword evidence="2" id="KW-1185">Reference proteome</keyword>
<evidence type="ECO:0000313" key="1">
    <source>
        <dbReference type="EMBL" id="SDB92678.1"/>
    </source>
</evidence>
<dbReference type="Proteomes" id="UP000199452">
    <property type="component" value="Unassembled WGS sequence"/>
</dbReference>
<protein>
    <submittedName>
        <fullName evidence="1">Uncharacterized protein</fullName>
    </submittedName>
</protein>
<organism evidence="1 2">
    <name type="scientific">Williamwhitmania taraxaci</name>
    <dbReference type="NCBI Taxonomy" id="1640674"/>
    <lineage>
        <taxon>Bacteria</taxon>
        <taxon>Pseudomonadati</taxon>
        <taxon>Bacteroidota</taxon>
        <taxon>Bacteroidia</taxon>
        <taxon>Bacteroidales</taxon>
        <taxon>Williamwhitmaniaceae</taxon>
        <taxon>Williamwhitmania</taxon>
    </lineage>
</organism>
<name>A0A1G6HEY7_9BACT</name>
<evidence type="ECO:0000313" key="2">
    <source>
        <dbReference type="Proteomes" id="UP000199452"/>
    </source>
</evidence>
<proteinExistence type="predicted"/>
<sequence length="32" mass="3417">MKSLIKKKKVEVAAKVAQCCAKVSTKLAGCHD</sequence>
<gene>
    <name evidence="1" type="ORF">SAMN05216323_10107</name>
</gene>
<dbReference type="AlphaFoldDB" id="A0A1G6HEY7"/>
<accession>A0A1G6HEY7</accession>